<evidence type="ECO:0000313" key="3">
    <source>
        <dbReference type="EMBL" id="CAK9176489.1"/>
    </source>
</evidence>
<evidence type="ECO:0000259" key="2">
    <source>
        <dbReference type="Pfam" id="PF10650"/>
    </source>
</evidence>
<dbReference type="PANTHER" id="PTHR21563:SF3">
    <property type="entry name" value="ZINC FINGER C3H1 DOMAIN-CONTAINING PROTEIN"/>
    <property type="match status" value="1"/>
</dbReference>
<gene>
    <name evidence="3" type="ORF">ILEXP_LOCUS46342</name>
</gene>
<name>A0ABC8U878_9AQUA</name>
<dbReference type="Proteomes" id="UP001642360">
    <property type="component" value="Unassembled WGS sequence"/>
</dbReference>
<keyword evidence="4" id="KW-1185">Reference proteome</keyword>
<feature type="region of interest" description="Disordered" evidence="1">
    <location>
        <begin position="1"/>
        <end position="31"/>
    </location>
</feature>
<dbReference type="AlphaFoldDB" id="A0ABC8U878"/>
<evidence type="ECO:0000313" key="4">
    <source>
        <dbReference type="Proteomes" id="UP001642360"/>
    </source>
</evidence>
<comment type="caution">
    <text evidence="3">The sequence shown here is derived from an EMBL/GenBank/DDBJ whole genome shotgun (WGS) entry which is preliminary data.</text>
</comment>
<dbReference type="InterPro" id="IPR039278">
    <property type="entry name" value="Red1"/>
</dbReference>
<reference evidence="3 4" key="1">
    <citation type="submission" date="2024-02" db="EMBL/GenBank/DDBJ databases">
        <authorList>
            <person name="Vignale AGUSTIN F."/>
            <person name="Sosa J E."/>
            <person name="Modenutti C."/>
        </authorList>
    </citation>
    <scope>NUCLEOTIDE SEQUENCE [LARGE SCALE GENOMIC DNA]</scope>
</reference>
<accession>A0ABC8U878</accession>
<dbReference type="PANTHER" id="PTHR21563">
    <property type="entry name" value="ZINC FINGER C3H1 DOMAIN-CONTAINING PROTEIN"/>
    <property type="match status" value="1"/>
</dbReference>
<protein>
    <recommendedName>
        <fullName evidence="2">Putative zinc-finger domain-containing protein</fullName>
    </recommendedName>
</protein>
<proteinExistence type="predicted"/>
<dbReference type="EMBL" id="CAUOFW020006835">
    <property type="protein sequence ID" value="CAK9176489.1"/>
    <property type="molecule type" value="Genomic_DNA"/>
</dbReference>
<dbReference type="InterPro" id="IPR019607">
    <property type="entry name" value="Putative_zinc-finger_domain"/>
</dbReference>
<feature type="domain" description="Putative zinc-finger" evidence="2">
    <location>
        <begin position="74"/>
        <end position="94"/>
    </location>
</feature>
<evidence type="ECO:0000256" key="1">
    <source>
        <dbReference type="SAM" id="MobiDB-lite"/>
    </source>
</evidence>
<sequence>MKVADSSHFVQSQTGREEIHSSDINGKKGNSVGCNEYEPRILNSNSIKETSININVGEVGSYTCNLDIDPFWPLCMYELRGKCNNDDCCWQHVRDYSNRNMNYDKSDNSDCHVGSLLHKVEFGGATNLSKCLDFLVLAPPTYLVCLDTLKADLHSYKSVLVEGVGRCWKKCFSASFVLSSLLPTDLPSDEPFLHGTETRVEVHGVWNRRSLYYQCRNGAVSQLDQHLADGELSLEMALLNLNQEINKQKGRIEALKVLAGALEADPTSVVLWVAYLQIFYSNQTSVGKDDMFHCAPAHLHCFHATNKSIGKDDMFHHAWTLITPETPGCVMVSVWLTLIIDLVMTIEALFSACFLGPANLYRLCSLVERVRCAKLGFPALLSDDGVMYGYIYEDLWCPYTCLRPPAHLHCFHATNKSIGKDDMFHHAWTLITPETPGCVMVSVWLTLIIDLVMTIEVSEWLFYFGICYVWLQSNKCIEEWTRSVRCAKLGFPALLSDDGVMYGYIYEDLWWPYTCLRPVVHNDGSYELWLMYINSRVQIDNRLIAYDTALSALSRHSSASDGDAMHASECVLDLFLQMMNCLCISGMVGQAFEKIHGLFPSSKKSDEPYSLFLSDILASLTIRDKCIFWICCVYLVVYEKLPDAVVQQFECQKELSAIEWPLTDLTDDRKQLAVRLMERAVDFLALYIDCDSLENEPTLGAAKWFAVNHIRCIAVLKGLECSRNLLDKYNKLYPSCLELVLMLARTREHGLLDPSFIGFEEALGNWLEGVPGVQCIWNQYAECALRNGRFDFVQKLMDRWHHSVWEVQCAQCGVSDTMDAQNSNSSPKTFPAGDPDAWISVSSKVDVVFGLLNLSLHKLLHNDPFEARLAMDRALEEAASEDYRHCVREHAVFLVRDGSQFKKDDPISKIITILNGYVVDERAFRASKPLSRKYIQSIKKPRVQQLVGSLLSPLSTDFSLVNLVLEVWYGQSLLPETLSRVTDLVDFIEAVMEILPSNYQLAISVCKLLSRGSNSGDVAASVSFWASSLLVHALFQAVPVAPEFVWVEAAYVLHNLTHIHSISESFHRRALDVYPFSIKLWKSYLNVSRTTENVSSVIEGARKRGITLD</sequence>
<organism evidence="3 4">
    <name type="scientific">Ilex paraguariensis</name>
    <name type="common">yerba mate</name>
    <dbReference type="NCBI Taxonomy" id="185542"/>
    <lineage>
        <taxon>Eukaryota</taxon>
        <taxon>Viridiplantae</taxon>
        <taxon>Streptophyta</taxon>
        <taxon>Embryophyta</taxon>
        <taxon>Tracheophyta</taxon>
        <taxon>Spermatophyta</taxon>
        <taxon>Magnoliopsida</taxon>
        <taxon>eudicotyledons</taxon>
        <taxon>Gunneridae</taxon>
        <taxon>Pentapetalae</taxon>
        <taxon>asterids</taxon>
        <taxon>campanulids</taxon>
        <taxon>Aquifoliales</taxon>
        <taxon>Aquifoliaceae</taxon>
        <taxon>Ilex</taxon>
    </lineage>
</organism>
<dbReference type="Pfam" id="PF10650">
    <property type="entry name" value="zf-C3H1"/>
    <property type="match status" value="1"/>
</dbReference>